<dbReference type="NCBIfam" id="TIGR01488">
    <property type="entry name" value="HAD-SF-IB"/>
    <property type="match status" value="1"/>
</dbReference>
<reference evidence="1 2" key="1">
    <citation type="submission" date="2023-11" db="EMBL/GenBank/DDBJ databases">
        <title>MicrobeMod: A computational toolkit for identifying prokaryotic methylation and restriction-modification with nanopore sequencing.</title>
        <authorList>
            <person name="Crits-Christoph A."/>
            <person name="Kang S.C."/>
            <person name="Lee H."/>
            <person name="Ostrov N."/>
        </authorList>
    </citation>
    <scope>NUCLEOTIDE SEQUENCE [LARGE SCALE GENOMIC DNA]</scope>
    <source>
        <strain evidence="1 2">ATCC 43984</strain>
    </source>
</reference>
<dbReference type="Gene3D" id="1.20.1440.100">
    <property type="entry name" value="SG protein - dephosphorylation function"/>
    <property type="match status" value="1"/>
</dbReference>
<dbReference type="RefSeq" id="WP_246923438.1">
    <property type="nucleotide sequence ID" value="NZ_CP140151.1"/>
</dbReference>
<organism evidence="1 2">
    <name type="scientific">Chromohalobacter canadensis</name>
    <dbReference type="NCBI Taxonomy" id="141389"/>
    <lineage>
        <taxon>Bacteria</taxon>
        <taxon>Pseudomonadati</taxon>
        <taxon>Pseudomonadota</taxon>
        <taxon>Gammaproteobacteria</taxon>
        <taxon>Oceanospirillales</taxon>
        <taxon>Halomonadaceae</taxon>
        <taxon>Chromohalobacter</taxon>
    </lineage>
</organism>
<dbReference type="Proteomes" id="UP001321908">
    <property type="component" value="Chromosome"/>
</dbReference>
<dbReference type="Gene3D" id="3.40.50.1000">
    <property type="entry name" value="HAD superfamily/HAD-like"/>
    <property type="match status" value="1"/>
</dbReference>
<evidence type="ECO:0000313" key="1">
    <source>
        <dbReference type="EMBL" id="WQH08971.1"/>
    </source>
</evidence>
<accession>A0ABZ0YA72</accession>
<proteinExistence type="predicted"/>
<dbReference type="InterPro" id="IPR006385">
    <property type="entry name" value="HAD_hydro_SerB1"/>
</dbReference>
<dbReference type="InterPro" id="IPR050582">
    <property type="entry name" value="HAD-like_SerB"/>
</dbReference>
<dbReference type="SUPFAM" id="SSF56784">
    <property type="entry name" value="HAD-like"/>
    <property type="match status" value="1"/>
</dbReference>
<sequence>MNQLPEFDTRPVAFFDFDGTLTTGDTLMPFLKFVVGKPTYYAKLALLSPVLGAYYAKLLRNDIAKQIVLKQYLGGYHIDELFRFGERFSEEVIPTMLRLEGMERLRWHQAQGHECVLVSASMNVYLESWAKRERFSDVICTALEVGQKGHVSGKIQGKNCHGDEKARRIVVSKLNSRRLTYAYGDSKGDWPMLKLVDHGFVFERGAFSVSSI</sequence>
<dbReference type="InterPro" id="IPR036412">
    <property type="entry name" value="HAD-like_sf"/>
</dbReference>
<dbReference type="EMBL" id="CP140151">
    <property type="protein sequence ID" value="WQH08971.1"/>
    <property type="molecule type" value="Genomic_DNA"/>
</dbReference>
<gene>
    <name evidence="1" type="ORF">SR908_16120</name>
</gene>
<dbReference type="NCBIfam" id="TIGR01490">
    <property type="entry name" value="HAD-SF-IB-hyp1"/>
    <property type="match status" value="1"/>
</dbReference>
<dbReference type="PANTHER" id="PTHR43344">
    <property type="entry name" value="PHOSPHOSERINE PHOSPHATASE"/>
    <property type="match status" value="1"/>
</dbReference>
<evidence type="ECO:0000313" key="2">
    <source>
        <dbReference type="Proteomes" id="UP001321908"/>
    </source>
</evidence>
<protein>
    <submittedName>
        <fullName evidence="1">HAD-IB family hydrolase</fullName>
    </submittedName>
</protein>
<dbReference type="InterPro" id="IPR023214">
    <property type="entry name" value="HAD_sf"/>
</dbReference>
<dbReference type="Pfam" id="PF12710">
    <property type="entry name" value="HAD"/>
    <property type="match status" value="1"/>
</dbReference>
<keyword evidence="2" id="KW-1185">Reference proteome</keyword>
<dbReference type="GO" id="GO:0016787">
    <property type="term" value="F:hydrolase activity"/>
    <property type="evidence" value="ECO:0007669"/>
    <property type="project" value="UniProtKB-KW"/>
</dbReference>
<keyword evidence="1" id="KW-0378">Hydrolase</keyword>
<name>A0ABZ0YA72_9GAMM</name>